<protein>
    <submittedName>
        <fullName evidence="2">Uncharacterized protein</fullName>
    </submittedName>
</protein>
<keyword evidence="1" id="KW-1133">Transmembrane helix</keyword>
<dbReference type="EMBL" id="CAJMWX010001139">
    <property type="protein sequence ID" value="CAE6470018.1"/>
    <property type="molecule type" value="Genomic_DNA"/>
</dbReference>
<organism evidence="2 3">
    <name type="scientific">Rhizoctonia solani</name>
    <dbReference type="NCBI Taxonomy" id="456999"/>
    <lineage>
        <taxon>Eukaryota</taxon>
        <taxon>Fungi</taxon>
        <taxon>Dikarya</taxon>
        <taxon>Basidiomycota</taxon>
        <taxon>Agaricomycotina</taxon>
        <taxon>Agaricomycetes</taxon>
        <taxon>Cantharellales</taxon>
        <taxon>Ceratobasidiaceae</taxon>
        <taxon>Rhizoctonia</taxon>
    </lineage>
</organism>
<gene>
    <name evidence="2" type="ORF">RDB_LOCUS105290</name>
</gene>
<dbReference type="Proteomes" id="UP000663888">
    <property type="component" value="Unassembled WGS sequence"/>
</dbReference>
<feature type="transmembrane region" description="Helical" evidence="1">
    <location>
        <begin position="129"/>
        <end position="151"/>
    </location>
</feature>
<feature type="transmembrane region" description="Helical" evidence="1">
    <location>
        <begin position="20"/>
        <end position="41"/>
    </location>
</feature>
<dbReference type="PANTHER" id="PTHR14256:SF1">
    <property type="entry name" value="GEO09626P1"/>
    <property type="match status" value="1"/>
</dbReference>
<proteinExistence type="predicted"/>
<dbReference type="Pfam" id="PF06522">
    <property type="entry name" value="B12D"/>
    <property type="match status" value="1"/>
</dbReference>
<reference evidence="2" key="1">
    <citation type="submission" date="2021-01" db="EMBL/GenBank/DDBJ databases">
        <authorList>
            <person name="Kaushik A."/>
        </authorList>
    </citation>
    <scope>NUCLEOTIDE SEQUENCE</scope>
    <source>
        <strain evidence="2">AG4-R118</strain>
    </source>
</reference>
<feature type="transmembrane region" description="Helical" evidence="1">
    <location>
        <begin position="78"/>
        <end position="97"/>
    </location>
</feature>
<dbReference type="InterPro" id="IPR010530">
    <property type="entry name" value="B12D"/>
</dbReference>
<name>A0A8H3GWM3_9AGAM</name>
<accession>A0A8H3GWM3</accession>
<dbReference type="AlphaFoldDB" id="A0A8H3GWM3"/>
<evidence type="ECO:0000313" key="3">
    <source>
        <dbReference type="Proteomes" id="UP000663888"/>
    </source>
</evidence>
<dbReference type="PANTHER" id="PTHR14256">
    <property type="entry name" value="NADH-UBIQUINONE OXIDOREDUCTASE MLRQ SUBUNIT"/>
    <property type="match status" value="1"/>
</dbReference>
<keyword evidence="1" id="KW-0472">Membrane</keyword>
<sequence>MVVGAARKTLFQTWFAVEAIPIYAVVAGAVGGAGWYISRLATRPDIIWDRRNNPTPWMSVEQGMQTKLMSVNQKFDRVYVFFPFLSYIFPFSFARLLTPSYCGTQPCALNASPYIVGNALSAPTRYHGLAIASELAIVFILLSSLVALDWID</sequence>
<evidence type="ECO:0000313" key="2">
    <source>
        <dbReference type="EMBL" id="CAE6470018.1"/>
    </source>
</evidence>
<keyword evidence="1" id="KW-0812">Transmembrane</keyword>
<comment type="caution">
    <text evidence="2">The sequence shown here is derived from an EMBL/GenBank/DDBJ whole genome shotgun (WGS) entry which is preliminary data.</text>
</comment>
<evidence type="ECO:0000256" key="1">
    <source>
        <dbReference type="SAM" id="Phobius"/>
    </source>
</evidence>